<sequence>MRDVFLPQLPDYLELGWRIEAWIFIVVGIVLLAVKMFALVSALLYSNESYDAAGKLNKTTWCAILGVGLLLHLVPIPLAFVNLAMLIAALVYLADVRPALAGLRRR</sequence>
<keyword evidence="1" id="KW-1133">Transmembrane helix</keyword>
<keyword evidence="1" id="KW-0472">Membrane</keyword>
<accession>A0A7Y9ZGF8</accession>
<keyword evidence="1" id="KW-0812">Transmembrane</keyword>
<evidence type="ECO:0000313" key="3">
    <source>
        <dbReference type="Proteomes" id="UP000562045"/>
    </source>
</evidence>
<dbReference type="Proteomes" id="UP000562045">
    <property type="component" value="Unassembled WGS sequence"/>
</dbReference>
<protein>
    <submittedName>
        <fullName evidence="2">Putative membrane protein</fullName>
    </submittedName>
</protein>
<reference evidence="2 3" key="1">
    <citation type="submission" date="2020-07" db="EMBL/GenBank/DDBJ databases">
        <title>Sequencing the genomes of 1000 actinobacteria strains.</title>
        <authorList>
            <person name="Klenk H.-P."/>
        </authorList>
    </citation>
    <scope>NUCLEOTIDE SEQUENCE [LARGE SCALE GENOMIC DNA]</scope>
    <source>
        <strain evidence="2 3">DSM 15131</strain>
    </source>
</reference>
<organism evidence="2 3">
    <name type="scientific">Nocardioides aromaticivorans</name>
    <dbReference type="NCBI Taxonomy" id="200618"/>
    <lineage>
        <taxon>Bacteria</taxon>
        <taxon>Bacillati</taxon>
        <taxon>Actinomycetota</taxon>
        <taxon>Actinomycetes</taxon>
        <taxon>Propionibacteriales</taxon>
        <taxon>Nocardioidaceae</taxon>
        <taxon>Nocardioides</taxon>
    </lineage>
</organism>
<proteinExistence type="predicted"/>
<comment type="caution">
    <text evidence="2">The sequence shown here is derived from an EMBL/GenBank/DDBJ whole genome shotgun (WGS) entry which is preliminary data.</text>
</comment>
<dbReference type="AlphaFoldDB" id="A0A7Y9ZGF8"/>
<gene>
    <name evidence="2" type="ORF">BJ993_001138</name>
</gene>
<dbReference type="InterPro" id="IPR019662">
    <property type="entry name" value="DUF2516"/>
</dbReference>
<dbReference type="RefSeq" id="WP_179648037.1">
    <property type="nucleotide sequence ID" value="NZ_JACBZM010000001.1"/>
</dbReference>
<evidence type="ECO:0000256" key="1">
    <source>
        <dbReference type="SAM" id="Phobius"/>
    </source>
</evidence>
<name>A0A7Y9ZGF8_9ACTN</name>
<dbReference type="EMBL" id="JACBZM010000001">
    <property type="protein sequence ID" value="NYI44058.1"/>
    <property type="molecule type" value="Genomic_DNA"/>
</dbReference>
<feature type="transmembrane region" description="Helical" evidence="1">
    <location>
        <begin position="21"/>
        <end position="44"/>
    </location>
</feature>
<dbReference type="Pfam" id="PF10724">
    <property type="entry name" value="DUF2516"/>
    <property type="match status" value="1"/>
</dbReference>
<feature type="transmembrane region" description="Helical" evidence="1">
    <location>
        <begin position="64"/>
        <end position="94"/>
    </location>
</feature>
<evidence type="ECO:0000313" key="2">
    <source>
        <dbReference type="EMBL" id="NYI44058.1"/>
    </source>
</evidence>